<dbReference type="Pfam" id="PF22817">
    <property type="entry name" value="ApeP-like"/>
    <property type="match status" value="1"/>
</dbReference>
<gene>
    <name evidence="1" type="ORF">ABS766_09570</name>
</gene>
<dbReference type="EMBL" id="JBELPZ010000008">
    <property type="protein sequence ID" value="MFL9844668.1"/>
    <property type="molecule type" value="Genomic_DNA"/>
</dbReference>
<sequence length="141" mass="15506">MEAMLKHNEVERLIPQKAPFVMVDALFSFEENKLVAGFTVPYGNIFVTEGCFTEPGIIEHMAQSVALYTGYQYYLKNEPAPTGYIGSIKDVKVLTLPAVGDELVTKISVLQEFMGITLVDIVTLVNGNTIATSQMKTVLAK</sequence>
<evidence type="ECO:0000313" key="1">
    <source>
        <dbReference type="EMBL" id="MFL9844668.1"/>
    </source>
</evidence>
<dbReference type="Proteomes" id="UP001629156">
    <property type="component" value="Unassembled WGS sequence"/>
</dbReference>
<evidence type="ECO:0000313" key="2">
    <source>
        <dbReference type="Proteomes" id="UP001629156"/>
    </source>
</evidence>
<reference evidence="1 2" key="1">
    <citation type="submission" date="2024-06" db="EMBL/GenBank/DDBJ databases">
        <authorList>
            <person name="Kaempfer P."/>
            <person name="Viver T."/>
        </authorList>
    </citation>
    <scope>NUCLEOTIDE SEQUENCE [LARGE SCALE GENOMIC DNA]</scope>
    <source>
        <strain evidence="1 2">ST-119</strain>
    </source>
</reference>
<accession>A0ABW8Z021</accession>
<comment type="caution">
    <text evidence="1">The sequence shown here is derived from an EMBL/GenBank/DDBJ whole genome shotgun (WGS) entry which is preliminary data.</text>
</comment>
<keyword evidence="2" id="KW-1185">Reference proteome</keyword>
<dbReference type="Gene3D" id="3.10.129.10">
    <property type="entry name" value="Hotdog Thioesterase"/>
    <property type="match status" value="1"/>
</dbReference>
<dbReference type="SUPFAM" id="SSF54637">
    <property type="entry name" value="Thioesterase/thiol ester dehydrase-isomerase"/>
    <property type="match status" value="1"/>
</dbReference>
<protein>
    <recommendedName>
        <fullName evidence="3">3-hydroxymyristoyl/3-hydroxydecanoyl-(Acyl carrier protein) dehydratase</fullName>
    </recommendedName>
</protein>
<dbReference type="InterPro" id="IPR029069">
    <property type="entry name" value="HotDog_dom_sf"/>
</dbReference>
<organism evidence="1 2">
    <name type="scientific">Flavobacterium rhizosphaerae</name>
    <dbReference type="NCBI Taxonomy" id="3163298"/>
    <lineage>
        <taxon>Bacteria</taxon>
        <taxon>Pseudomonadati</taxon>
        <taxon>Bacteroidota</taxon>
        <taxon>Flavobacteriia</taxon>
        <taxon>Flavobacteriales</taxon>
        <taxon>Flavobacteriaceae</taxon>
        <taxon>Flavobacterium</taxon>
    </lineage>
</organism>
<dbReference type="InterPro" id="IPR016776">
    <property type="entry name" value="ApeP-like_dehydratase"/>
</dbReference>
<name>A0ABW8Z021_9FLAO</name>
<evidence type="ECO:0008006" key="3">
    <source>
        <dbReference type="Google" id="ProtNLM"/>
    </source>
</evidence>
<dbReference type="RefSeq" id="WP_408084921.1">
    <property type="nucleotide sequence ID" value="NZ_JBELPZ010000008.1"/>
</dbReference>
<proteinExistence type="predicted"/>